<dbReference type="Pfam" id="PF16074">
    <property type="entry name" value="PilW"/>
    <property type="match status" value="1"/>
</dbReference>
<gene>
    <name evidence="3" type="ORF">CEJ42_13610</name>
</gene>
<evidence type="ECO:0000256" key="1">
    <source>
        <dbReference type="SAM" id="MobiDB-lite"/>
    </source>
</evidence>
<name>A0A246WRI2_9BURK</name>
<dbReference type="Pfam" id="PF07963">
    <property type="entry name" value="N_methyl"/>
    <property type="match status" value="1"/>
</dbReference>
<dbReference type="GO" id="GO:0043683">
    <property type="term" value="P:type IV pilus assembly"/>
    <property type="evidence" value="ECO:0007669"/>
    <property type="project" value="InterPro"/>
</dbReference>
<feature type="region of interest" description="Disordered" evidence="1">
    <location>
        <begin position="72"/>
        <end position="91"/>
    </location>
</feature>
<evidence type="ECO:0000256" key="2">
    <source>
        <dbReference type="SAM" id="Phobius"/>
    </source>
</evidence>
<sequence length="298" mass="31968">MRASPAQRQRGLTLVEMMVALAAGLMVVLAAGALQNNARAAYQDIDDAGHVQETGRMALAHLADAVRQAGHLPRDSLGGQAPPRLSPALRGIDDSRQANELDPSQGRFDAAAGNGYNRSDLLMLGFFGAARGMDADIANCAGATATTGSAPLEESERSWNIYYIAPGVGNEPELRCRYRGKNGAWTSDAIVRGVEAMQLRYGVDTDFDGLPDRWLDASAIAGDAWRQVKLVRIALLVRGKQARPGAAGRGRSYELFAQSGRPNEAWRFTEKDGDQRLRAVFQTTVYLRNADAGGGTPP</sequence>
<dbReference type="EMBL" id="NJGU01000006">
    <property type="protein sequence ID" value="OWY28994.1"/>
    <property type="molecule type" value="Genomic_DNA"/>
</dbReference>
<dbReference type="PROSITE" id="PS00409">
    <property type="entry name" value="PROKAR_NTER_METHYL"/>
    <property type="match status" value="1"/>
</dbReference>
<evidence type="ECO:0000313" key="3">
    <source>
        <dbReference type="EMBL" id="OWY28994.1"/>
    </source>
</evidence>
<keyword evidence="2" id="KW-1133">Transmembrane helix</keyword>
<protein>
    <submittedName>
        <fullName evidence="3">Pilus assembly protein PilW</fullName>
    </submittedName>
</protein>
<dbReference type="RefSeq" id="WP_088751419.1">
    <property type="nucleotide sequence ID" value="NZ_NJGU01000006.1"/>
</dbReference>
<dbReference type="Proteomes" id="UP000197596">
    <property type="component" value="Unassembled WGS sequence"/>
</dbReference>
<accession>A0A246WRI2</accession>
<comment type="caution">
    <text evidence="3">The sequence shown here is derived from an EMBL/GenBank/DDBJ whole genome shotgun (WGS) entry which is preliminary data.</text>
</comment>
<keyword evidence="2" id="KW-0472">Membrane</keyword>
<dbReference type="InterPro" id="IPR012902">
    <property type="entry name" value="N_methyl_site"/>
</dbReference>
<reference evidence="3 4" key="1">
    <citation type="submission" date="2017-06" db="EMBL/GenBank/DDBJ databases">
        <title>Herbaspirillum phytohormonus sp. nov., isolated from the root nodule of Robinia pseudoacacia in lead-zinc mine.</title>
        <authorList>
            <person name="Fan M."/>
            <person name="Lin Y."/>
        </authorList>
    </citation>
    <scope>NUCLEOTIDE SEQUENCE [LARGE SCALE GENOMIC DNA]</scope>
    <source>
        <strain evidence="3 4">HZ10</strain>
    </source>
</reference>
<dbReference type="InterPro" id="IPR032092">
    <property type="entry name" value="PilW"/>
</dbReference>
<dbReference type="NCBIfam" id="TIGR02532">
    <property type="entry name" value="IV_pilin_GFxxxE"/>
    <property type="match status" value="1"/>
</dbReference>
<proteinExistence type="predicted"/>
<evidence type="ECO:0000313" key="4">
    <source>
        <dbReference type="Proteomes" id="UP000197596"/>
    </source>
</evidence>
<organism evidence="3 4">
    <name type="scientific">Herbaspirillum robiniae</name>
    <dbReference type="NCBI Taxonomy" id="2014887"/>
    <lineage>
        <taxon>Bacteria</taxon>
        <taxon>Pseudomonadati</taxon>
        <taxon>Pseudomonadota</taxon>
        <taxon>Betaproteobacteria</taxon>
        <taxon>Burkholderiales</taxon>
        <taxon>Oxalobacteraceae</taxon>
        <taxon>Herbaspirillum</taxon>
    </lineage>
</organism>
<feature type="transmembrane region" description="Helical" evidence="2">
    <location>
        <begin position="12"/>
        <end position="34"/>
    </location>
</feature>
<keyword evidence="2" id="KW-0812">Transmembrane</keyword>
<dbReference type="AlphaFoldDB" id="A0A246WRI2"/>